<evidence type="ECO:0000313" key="4">
    <source>
        <dbReference type="Proteomes" id="UP000630142"/>
    </source>
</evidence>
<keyword evidence="4" id="KW-1185">Reference proteome</keyword>
<organism evidence="3 4">
    <name type="scientific">Tianweitania populi</name>
    <dbReference type="NCBI Taxonomy" id="1607949"/>
    <lineage>
        <taxon>Bacteria</taxon>
        <taxon>Pseudomonadati</taxon>
        <taxon>Pseudomonadota</taxon>
        <taxon>Alphaproteobacteria</taxon>
        <taxon>Hyphomicrobiales</taxon>
        <taxon>Phyllobacteriaceae</taxon>
        <taxon>Tianweitania</taxon>
    </lineage>
</organism>
<feature type="transmembrane region" description="Helical" evidence="1">
    <location>
        <begin position="47"/>
        <end position="69"/>
    </location>
</feature>
<feature type="transmembrane region" description="Helical" evidence="1">
    <location>
        <begin position="126"/>
        <end position="145"/>
    </location>
</feature>
<proteinExistence type="predicted"/>
<dbReference type="Pfam" id="PF09335">
    <property type="entry name" value="VTT_dom"/>
    <property type="match status" value="1"/>
</dbReference>
<keyword evidence="1" id="KW-0812">Transmembrane</keyword>
<dbReference type="Proteomes" id="UP000630142">
    <property type="component" value="Unassembled WGS sequence"/>
</dbReference>
<keyword evidence="1" id="KW-1133">Transmembrane helix</keyword>
<dbReference type="AlphaFoldDB" id="A0A8J3DV83"/>
<dbReference type="EMBL" id="BMZQ01000001">
    <property type="protein sequence ID" value="GHD10129.1"/>
    <property type="molecule type" value="Genomic_DNA"/>
</dbReference>
<sequence>MIDAVDSFVREYGILAVFAGSAAEGESVAIVGGFFAHQMLLPLWQTYVAALIGTFIGDTAYYLFGKWFADHRWVTKMRGKPGFKHAMRLAQTRPRAFVFFNRYAYGLRLLGGVCCGLAKIDWGTFLIYNVLSSIVWATLFVGIGYFFGLGAEALIGDALHEHQRVIIAVAIILAVTLLVVVVVRKVMAREKQNDA</sequence>
<protein>
    <submittedName>
        <fullName evidence="3">DedA family protein</fullName>
    </submittedName>
</protein>
<evidence type="ECO:0000259" key="2">
    <source>
        <dbReference type="Pfam" id="PF09335"/>
    </source>
</evidence>
<evidence type="ECO:0000256" key="1">
    <source>
        <dbReference type="SAM" id="Phobius"/>
    </source>
</evidence>
<dbReference type="InterPro" id="IPR032816">
    <property type="entry name" value="VTT_dom"/>
</dbReference>
<dbReference type="GO" id="GO:0005886">
    <property type="term" value="C:plasma membrane"/>
    <property type="evidence" value="ECO:0007669"/>
    <property type="project" value="TreeGrafter"/>
</dbReference>
<dbReference type="PANTHER" id="PTHR42709:SF2">
    <property type="entry name" value="INNER MEMBRANE PROTEIN YOHD"/>
    <property type="match status" value="1"/>
</dbReference>
<dbReference type="RefSeq" id="WP_189502433.1">
    <property type="nucleotide sequence ID" value="NZ_BMZQ01000001.1"/>
</dbReference>
<feature type="transmembrane region" description="Helical" evidence="1">
    <location>
        <begin position="165"/>
        <end position="183"/>
    </location>
</feature>
<dbReference type="InterPro" id="IPR051311">
    <property type="entry name" value="DedA_domain"/>
</dbReference>
<feature type="transmembrane region" description="Helical" evidence="1">
    <location>
        <begin position="12"/>
        <end position="35"/>
    </location>
</feature>
<keyword evidence="1" id="KW-0472">Membrane</keyword>
<name>A0A8J3DV83_9HYPH</name>
<accession>A0A8J3DV83</accession>
<evidence type="ECO:0000313" key="3">
    <source>
        <dbReference type="EMBL" id="GHD10129.1"/>
    </source>
</evidence>
<reference evidence="3" key="2">
    <citation type="submission" date="2020-09" db="EMBL/GenBank/DDBJ databases">
        <authorList>
            <person name="Sun Q."/>
            <person name="Kim S."/>
        </authorList>
    </citation>
    <scope>NUCLEOTIDE SEQUENCE</scope>
    <source>
        <strain evidence="3">KCTC 42249</strain>
    </source>
</reference>
<feature type="domain" description="VTT" evidence="2">
    <location>
        <begin position="26"/>
        <end position="145"/>
    </location>
</feature>
<reference evidence="3" key="1">
    <citation type="journal article" date="2014" name="Int. J. Syst. Evol. Microbiol.">
        <title>Complete genome sequence of Corynebacterium casei LMG S-19264T (=DSM 44701T), isolated from a smear-ripened cheese.</title>
        <authorList>
            <consortium name="US DOE Joint Genome Institute (JGI-PGF)"/>
            <person name="Walter F."/>
            <person name="Albersmeier A."/>
            <person name="Kalinowski J."/>
            <person name="Ruckert C."/>
        </authorList>
    </citation>
    <scope>NUCLEOTIDE SEQUENCE</scope>
    <source>
        <strain evidence="3">KCTC 42249</strain>
    </source>
</reference>
<gene>
    <name evidence="3" type="ORF">GCM10016234_11650</name>
</gene>
<dbReference type="PANTHER" id="PTHR42709">
    <property type="entry name" value="ALKALINE PHOSPHATASE LIKE PROTEIN"/>
    <property type="match status" value="1"/>
</dbReference>
<comment type="caution">
    <text evidence="3">The sequence shown here is derived from an EMBL/GenBank/DDBJ whole genome shotgun (WGS) entry which is preliminary data.</text>
</comment>